<feature type="signal peptide" evidence="4">
    <location>
        <begin position="1"/>
        <end position="18"/>
    </location>
</feature>
<evidence type="ECO:0000256" key="2">
    <source>
        <dbReference type="ARBA" id="ARBA00022729"/>
    </source>
</evidence>
<evidence type="ECO:0000256" key="4">
    <source>
        <dbReference type="SAM" id="SignalP"/>
    </source>
</evidence>
<keyword evidence="2 4" id="KW-0732">Signal</keyword>
<protein>
    <submittedName>
        <fullName evidence="5">Type IV secretion system protein virB9</fullName>
    </submittedName>
</protein>
<evidence type="ECO:0000256" key="1">
    <source>
        <dbReference type="ARBA" id="ARBA00006135"/>
    </source>
</evidence>
<organism evidence="5 6">
    <name type="scientific">Paraburkholderia ultramafica</name>
    <dbReference type="NCBI Taxonomy" id="1544867"/>
    <lineage>
        <taxon>Bacteria</taxon>
        <taxon>Pseudomonadati</taxon>
        <taxon>Pseudomonadota</taxon>
        <taxon>Betaproteobacteria</taxon>
        <taxon>Burkholderiales</taxon>
        <taxon>Burkholderiaceae</taxon>
        <taxon>Paraburkholderia</taxon>
    </lineage>
</organism>
<dbReference type="Proteomes" id="UP000494365">
    <property type="component" value="Unassembled WGS sequence"/>
</dbReference>
<evidence type="ECO:0000256" key="3">
    <source>
        <dbReference type="SAM" id="MobiDB-lite"/>
    </source>
</evidence>
<dbReference type="Pfam" id="PF03524">
    <property type="entry name" value="CagX"/>
    <property type="match status" value="1"/>
</dbReference>
<sequence length="290" mass="32000">MKRVSLILALALAWPVPAAFGLDNPGRSAADYRIKHTNYNPDDVVRLDAVIGIATHIILQPGENYVTHAFGDPNGWEFAHKDNHYFIKPKAENSDTNLVIVTDKRSYNFVLHFIGSYTTKDAAGNTVKHPITTPWALKNATLQLAFNYPADDARKAAEAKTAASVQDRFRGRTGSLNLNYTQSSTHIDQDIVPLNVWDDGRFTYFRFAENVSLPNVYTVGSDGEETLVNRHMSPEDNRVIVAEKIAPKFRLRLGDQVVGIYDEAYSQAGPGNSTGTASPSVHRVVKGSAQ</sequence>
<evidence type="ECO:0000313" key="5">
    <source>
        <dbReference type="EMBL" id="CAB3802680.1"/>
    </source>
</evidence>
<dbReference type="Gene3D" id="2.60.40.2500">
    <property type="match status" value="1"/>
</dbReference>
<dbReference type="RefSeq" id="WP_175152674.1">
    <property type="nucleotide sequence ID" value="NZ_CADIKK010000033.1"/>
</dbReference>
<feature type="region of interest" description="Disordered" evidence="3">
    <location>
        <begin position="268"/>
        <end position="290"/>
    </location>
</feature>
<feature type="chain" id="PRO_5028866625" evidence="4">
    <location>
        <begin position="19"/>
        <end position="290"/>
    </location>
</feature>
<dbReference type="AlphaFoldDB" id="A0A6S7D0G5"/>
<keyword evidence="6" id="KW-1185">Reference proteome</keyword>
<name>A0A6S7D0G5_9BURK</name>
<reference evidence="5 6" key="1">
    <citation type="submission" date="2020-04" db="EMBL/GenBank/DDBJ databases">
        <authorList>
            <person name="De Canck E."/>
        </authorList>
    </citation>
    <scope>NUCLEOTIDE SEQUENCE [LARGE SCALE GENOMIC DNA]</scope>
    <source>
        <strain evidence="5 6">LMG 28614</strain>
    </source>
</reference>
<dbReference type="CDD" id="cd06911">
    <property type="entry name" value="VirB9_CagX_TrbG"/>
    <property type="match status" value="1"/>
</dbReference>
<dbReference type="InterPro" id="IPR033645">
    <property type="entry name" value="VirB9/CagX/TrbG_C"/>
</dbReference>
<proteinExistence type="inferred from homology"/>
<dbReference type="EMBL" id="CADIKK010000033">
    <property type="protein sequence ID" value="CAB3802680.1"/>
    <property type="molecule type" value="Genomic_DNA"/>
</dbReference>
<dbReference type="InterPro" id="IPR038161">
    <property type="entry name" value="VirB9/CagX/TrbG_C_sf"/>
</dbReference>
<feature type="compositionally biased region" description="Polar residues" evidence="3">
    <location>
        <begin position="269"/>
        <end position="279"/>
    </location>
</feature>
<dbReference type="InterPro" id="IPR010258">
    <property type="entry name" value="Conjugal_tfr_TrbG/VirB9/CagX"/>
</dbReference>
<accession>A0A6S7D0G5</accession>
<dbReference type="NCBIfam" id="TIGR02781">
    <property type="entry name" value="VirB9"/>
    <property type="match status" value="1"/>
</dbReference>
<dbReference type="InterPro" id="IPR014148">
    <property type="entry name" value="VirB9"/>
</dbReference>
<gene>
    <name evidence="5" type="primary">virB9</name>
    <name evidence="5" type="ORF">LMG28614_05672</name>
</gene>
<comment type="similarity">
    <text evidence="1">Belongs to the TrbG/VirB9 family.</text>
</comment>
<evidence type="ECO:0000313" key="6">
    <source>
        <dbReference type="Proteomes" id="UP000494365"/>
    </source>
</evidence>